<proteinExistence type="predicted"/>
<evidence type="ECO:0000256" key="1">
    <source>
        <dbReference type="ARBA" id="ARBA00022980"/>
    </source>
</evidence>
<dbReference type="Gene3D" id="3.30.70.330">
    <property type="match status" value="1"/>
</dbReference>
<dbReference type="GO" id="GO:0006412">
    <property type="term" value="P:translation"/>
    <property type="evidence" value="ECO:0007669"/>
    <property type="project" value="InterPro"/>
</dbReference>
<gene>
    <name evidence="4" type="ORF">METZ01_LOCUS154973</name>
</gene>
<accession>A0A382AL48</accession>
<evidence type="ECO:0000256" key="3">
    <source>
        <dbReference type="SAM" id="MobiDB-lite"/>
    </source>
</evidence>
<dbReference type="GO" id="GO:0005840">
    <property type="term" value="C:ribosome"/>
    <property type="evidence" value="ECO:0007669"/>
    <property type="project" value="UniProtKB-KW"/>
</dbReference>
<dbReference type="AlphaFoldDB" id="A0A382AL48"/>
<dbReference type="GO" id="GO:1990904">
    <property type="term" value="C:ribonucleoprotein complex"/>
    <property type="evidence" value="ECO:0007669"/>
    <property type="project" value="UniProtKB-KW"/>
</dbReference>
<organism evidence="4">
    <name type="scientific">marine metagenome</name>
    <dbReference type="NCBI Taxonomy" id="408172"/>
    <lineage>
        <taxon>unclassified sequences</taxon>
        <taxon>metagenomes</taxon>
        <taxon>ecological metagenomes</taxon>
    </lineage>
</organism>
<protein>
    <recommendedName>
        <fullName evidence="5">30S ribosomal protein S24e</fullName>
    </recommendedName>
</protein>
<keyword evidence="2" id="KW-0687">Ribonucleoprotein</keyword>
<evidence type="ECO:0000256" key="2">
    <source>
        <dbReference type="ARBA" id="ARBA00023274"/>
    </source>
</evidence>
<dbReference type="SUPFAM" id="SSF54189">
    <property type="entry name" value="Ribosomal proteins S24e, L23 and L15e"/>
    <property type="match status" value="1"/>
</dbReference>
<keyword evidence="1" id="KW-0689">Ribosomal protein</keyword>
<name>A0A382AL48_9ZZZZ</name>
<dbReference type="InterPro" id="IPR001976">
    <property type="entry name" value="Ribosomal_eS24"/>
</dbReference>
<dbReference type="Pfam" id="PF01282">
    <property type="entry name" value="Ribosomal_S24e"/>
    <property type="match status" value="1"/>
</dbReference>
<feature type="region of interest" description="Disordered" evidence="3">
    <location>
        <begin position="88"/>
        <end position="124"/>
    </location>
</feature>
<reference evidence="4" key="1">
    <citation type="submission" date="2018-05" db="EMBL/GenBank/DDBJ databases">
        <authorList>
            <person name="Lanie J.A."/>
            <person name="Ng W.-L."/>
            <person name="Kazmierczak K.M."/>
            <person name="Andrzejewski T.M."/>
            <person name="Davidsen T.M."/>
            <person name="Wayne K.J."/>
            <person name="Tettelin H."/>
            <person name="Glass J.I."/>
            <person name="Rusch D."/>
            <person name="Podicherti R."/>
            <person name="Tsui H.-C.T."/>
            <person name="Winkler M.E."/>
        </authorList>
    </citation>
    <scope>NUCLEOTIDE SEQUENCE</scope>
</reference>
<dbReference type="InterPro" id="IPR012677">
    <property type="entry name" value="Nucleotide-bd_a/b_plait_sf"/>
</dbReference>
<dbReference type="InterPro" id="IPR012678">
    <property type="entry name" value="Ribosomal_uL23/eL15/eS24_sf"/>
</dbReference>
<feature type="compositionally biased region" description="Low complexity" evidence="3">
    <location>
        <begin position="97"/>
        <end position="109"/>
    </location>
</feature>
<evidence type="ECO:0000313" key="4">
    <source>
        <dbReference type="EMBL" id="SVB02119.1"/>
    </source>
</evidence>
<sequence length="124" mass="13575">MEVIERNENPLLDRVEIRFTWNHDNSPTPSLREMVAAAAKAEPGAKQELVFVKEVSTRYGRPQTTGLALIYGSSESAALEPEYVRVRHGAESKTKPEAPAAVAPAVIAEATEESDENEPEEGDK</sequence>
<dbReference type="EMBL" id="UINC01025820">
    <property type="protein sequence ID" value="SVB02119.1"/>
    <property type="molecule type" value="Genomic_DNA"/>
</dbReference>
<feature type="compositionally biased region" description="Acidic residues" evidence="3">
    <location>
        <begin position="110"/>
        <end position="124"/>
    </location>
</feature>
<dbReference type="GO" id="GO:0003735">
    <property type="term" value="F:structural constituent of ribosome"/>
    <property type="evidence" value="ECO:0007669"/>
    <property type="project" value="InterPro"/>
</dbReference>
<evidence type="ECO:0008006" key="5">
    <source>
        <dbReference type="Google" id="ProtNLM"/>
    </source>
</evidence>